<dbReference type="SUPFAM" id="SSF48452">
    <property type="entry name" value="TPR-like"/>
    <property type="match status" value="3"/>
</dbReference>
<dbReference type="EMBL" id="JPOS01000018">
    <property type="protein sequence ID" value="KGE88501.1"/>
    <property type="molecule type" value="Genomic_DNA"/>
</dbReference>
<dbReference type="Pfam" id="PF00211">
    <property type="entry name" value="Guanylate_cyc"/>
    <property type="match status" value="2"/>
</dbReference>
<dbReference type="Gene3D" id="3.40.50.300">
    <property type="entry name" value="P-loop containing nucleotide triphosphate hydrolases"/>
    <property type="match status" value="1"/>
</dbReference>
<protein>
    <submittedName>
        <fullName evidence="6">Guanylate cyclase</fullName>
    </submittedName>
</protein>
<reference evidence="6 7" key="1">
    <citation type="journal article" date="2014" name="Int. J. Syst. Evol. Microbiol.">
        <title>Phaeodactylibacter xiamenensis gen. nov., sp. nov., a member of the family Saprospiraceae isolated from the marine alga Phaeodactylum tricornutum.</title>
        <authorList>
            <person name="Chen Z.Jr."/>
            <person name="Lei X."/>
            <person name="Lai Q."/>
            <person name="Li Y."/>
            <person name="Zhang B."/>
            <person name="Zhang J."/>
            <person name="Zhang H."/>
            <person name="Yang L."/>
            <person name="Zheng W."/>
            <person name="Tian Y."/>
            <person name="Yu Z."/>
            <person name="Xu H.Jr."/>
            <person name="Zheng T."/>
        </authorList>
    </citation>
    <scope>NUCLEOTIDE SEQUENCE [LARGE SCALE GENOMIC DNA]</scope>
    <source>
        <strain evidence="6 7">KD52</strain>
    </source>
</reference>
<name>A0A098S8R5_9BACT</name>
<dbReference type="SUPFAM" id="SSF52540">
    <property type="entry name" value="P-loop containing nucleoside triphosphate hydrolases"/>
    <property type="match status" value="1"/>
</dbReference>
<organism evidence="6 7">
    <name type="scientific">Phaeodactylibacter xiamenensis</name>
    <dbReference type="NCBI Taxonomy" id="1524460"/>
    <lineage>
        <taxon>Bacteria</taxon>
        <taxon>Pseudomonadati</taxon>
        <taxon>Bacteroidota</taxon>
        <taxon>Saprospiria</taxon>
        <taxon>Saprospirales</taxon>
        <taxon>Haliscomenobacteraceae</taxon>
        <taxon>Phaeodactylibacter</taxon>
    </lineage>
</organism>
<dbReference type="PANTHER" id="PTHR16305:SF28">
    <property type="entry name" value="GUANYLATE CYCLASE DOMAIN-CONTAINING PROTEIN"/>
    <property type="match status" value="1"/>
</dbReference>
<dbReference type="InterPro" id="IPR029787">
    <property type="entry name" value="Nucleotide_cyclase"/>
</dbReference>
<dbReference type="InterPro" id="IPR027417">
    <property type="entry name" value="P-loop_NTPase"/>
</dbReference>
<dbReference type="GO" id="GO:0004016">
    <property type="term" value="F:adenylate cyclase activity"/>
    <property type="evidence" value="ECO:0007669"/>
    <property type="project" value="UniProtKB-ARBA"/>
</dbReference>
<evidence type="ECO:0000256" key="3">
    <source>
        <dbReference type="PROSITE-ProRule" id="PRU00339"/>
    </source>
</evidence>
<dbReference type="PROSITE" id="PS50293">
    <property type="entry name" value="TPR_REGION"/>
    <property type="match status" value="1"/>
</dbReference>
<evidence type="ECO:0000256" key="2">
    <source>
        <dbReference type="ARBA" id="ARBA00022840"/>
    </source>
</evidence>
<dbReference type="InterPro" id="IPR019734">
    <property type="entry name" value="TPR_rpt"/>
</dbReference>
<sequence>MKNLIPHFIQDRFKAGHAQGQLQAYTLFVDLSGFTPLTEALMQQGSQGAEQLTNVLNEIFEPLVHLVYSRGGFIPYFAGDAFTAIFPADRSEERGQDIIKVAMLARYLFSKREFRFNNFTIGIKFGLSYGNVEWGIVGKTDHKSFYFRGKPIDQCAECQVKAKDQDIVVDDELGHQLKQEGFYLKKLEEGFYKVWGLLPEVERTLPERANLPELDKAIVRQFLPESVASYQQDGEFRTVISIFLSFQGVESHEVLDEFATIVIEEMHNFSGYFKEVDFGDKGGVMVGFFGAPVSFENSNDRALEFIFSVRENLRQLQLDTGLEYRAGITIGTAYTGIVGGRERCQYAAVGNRVNLAARLMTHAKWGDVLVDSEIQKNHHFNFQHRGDIRYKGIKGNVPTYKLIGRNYESRPAYSSQMVGRNQELSELLSFIQPIFGEQTAGVAYIFGEAGVGKSRLMHEFKKLLFEEGLVQWHTCQADQILRKPFNPFITFLKNYFEQYPESTSMANFQHFEERYHQLLEDLEELNRPEAKTARRELVRTKSVLAALIGLNYQDSIWDVLDAKGRYQNTISSIINLLITESLIQPVVVEVEDGHWMDENSRELLTEFVRQLSRYPIAVVLTSRYLDDGSKPKLLEPALLEQYRLPHIEVDLNTLSPDAVQEFAELRLGGTIHPEFLDTLLRTSNSNPFYLEQMLEYFAERDLLVQEGGRWTIHDKDVKLSSSINAILTARIDRLSELVKETVKAAAVIGREFDIPILTQVMRKQDGFAAKNGAASAVLRDQIKRAEKGQIWHAMNELRYIFRHSLLREAVYGMQLRTRLEQLHGLIGEAIEDLYADNIEERYADLAFHYEQANVFDKTCEYLQKAADYARSNYQNQQALDYYEKLLTKLGKQKDNADQIQTYLNKGKVLELIGNWDECERTYEEALSLAKQTRDVLLLGQANNNLGRLLMLKGDYSRAQQYLQVAAGLFESIEDEVGKAKAYGSLGEFFFRQGKYDEAKGYFERSLGAENRESDPTGSAQVAANLGLTHMNQGNYDEGIRCQLAQLKVSERLNDKQGMANLFTNLGIVYFEKGDYDAALESYQKGLALSEELGNKQLTSIAIGCIGSVYERKGDYLRAMENFQHDLELCEELGDKQGTAIALGLIGELYSIEGHFQRAIEYLQKNLMLCEELGYQKGIAKALNTLGDVFYFTQAYDRSLYYYNRAIEVTRMINNRLVLGASLAEKGLVLLALNRLEELKPVAQEAQAIAEALGNPDLVFETRMLLAKQEHAHGAKEKALQSLENLLQEVEELEEEAAIYYELFLLLPEVEKYRKSALQRYEELYASTPKYLFKTRLEALQASA</sequence>
<dbReference type="GO" id="GO:0005737">
    <property type="term" value="C:cytoplasm"/>
    <property type="evidence" value="ECO:0007669"/>
    <property type="project" value="TreeGrafter"/>
</dbReference>
<keyword evidence="1" id="KW-0547">Nucleotide-binding</keyword>
<feature type="repeat" description="TPR" evidence="3">
    <location>
        <begin position="1059"/>
        <end position="1092"/>
    </location>
</feature>
<gene>
    <name evidence="6" type="ORF">IX84_07380</name>
</gene>
<dbReference type="STRING" id="1524460.IX84_07380"/>
<evidence type="ECO:0000256" key="4">
    <source>
        <dbReference type="SAM" id="Coils"/>
    </source>
</evidence>
<evidence type="ECO:0000313" key="6">
    <source>
        <dbReference type="EMBL" id="KGE88501.1"/>
    </source>
</evidence>
<dbReference type="Pfam" id="PF13181">
    <property type="entry name" value="TPR_8"/>
    <property type="match status" value="1"/>
</dbReference>
<dbReference type="InterPro" id="IPR001054">
    <property type="entry name" value="A/G_cyclase"/>
</dbReference>
<dbReference type="GO" id="GO:0005524">
    <property type="term" value="F:ATP binding"/>
    <property type="evidence" value="ECO:0007669"/>
    <property type="project" value="UniProtKB-KW"/>
</dbReference>
<feature type="repeat" description="TPR" evidence="3">
    <location>
        <begin position="979"/>
        <end position="1012"/>
    </location>
</feature>
<dbReference type="RefSeq" id="WP_044218061.1">
    <property type="nucleotide sequence ID" value="NZ_JBKAGJ010000006.1"/>
</dbReference>
<dbReference type="PANTHER" id="PTHR16305">
    <property type="entry name" value="TESTICULAR SOLUBLE ADENYLYL CYCLASE"/>
    <property type="match status" value="1"/>
</dbReference>
<dbReference type="SMART" id="SM00028">
    <property type="entry name" value="TPR"/>
    <property type="match status" value="10"/>
</dbReference>
<accession>A0A098S8R5</accession>
<feature type="domain" description="Guanylate cyclase" evidence="5">
    <location>
        <begin position="25"/>
        <end position="159"/>
    </location>
</feature>
<feature type="domain" description="Guanylate cyclase" evidence="5">
    <location>
        <begin position="282"/>
        <end position="360"/>
    </location>
</feature>
<keyword evidence="7" id="KW-1185">Reference proteome</keyword>
<dbReference type="PROSITE" id="PS50005">
    <property type="entry name" value="TPR"/>
    <property type="match status" value="3"/>
</dbReference>
<comment type="caution">
    <text evidence="6">The sequence shown here is derived from an EMBL/GenBank/DDBJ whole genome shotgun (WGS) entry which is preliminary data.</text>
</comment>
<keyword evidence="4" id="KW-0175">Coiled coil</keyword>
<proteinExistence type="predicted"/>
<evidence type="ECO:0000259" key="5">
    <source>
        <dbReference type="PROSITE" id="PS50125"/>
    </source>
</evidence>
<dbReference type="SUPFAM" id="SSF55073">
    <property type="entry name" value="Nucleotide cyclase"/>
    <property type="match status" value="2"/>
</dbReference>
<feature type="coiled-coil region" evidence="4">
    <location>
        <begin position="1272"/>
        <end position="1302"/>
    </location>
</feature>
<keyword evidence="2" id="KW-0067">ATP-binding</keyword>
<dbReference type="OrthoDB" id="9813021at2"/>
<dbReference type="Gene3D" id="3.30.70.1230">
    <property type="entry name" value="Nucleotide cyclase"/>
    <property type="match status" value="2"/>
</dbReference>
<evidence type="ECO:0000256" key="1">
    <source>
        <dbReference type="ARBA" id="ARBA00022741"/>
    </source>
</evidence>
<dbReference type="Pfam" id="PF13424">
    <property type="entry name" value="TPR_12"/>
    <property type="match status" value="3"/>
</dbReference>
<evidence type="ECO:0000313" key="7">
    <source>
        <dbReference type="Proteomes" id="UP000029736"/>
    </source>
</evidence>
<dbReference type="InterPro" id="IPR011990">
    <property type="entry name" value="TPR-like_helical_dom_sf"/>
</dbReference>
<dbReference type="CDD" id="cd07302">
    <property type="entry name" value="CHD"/>
    <property type="match status" value="2"/>
</dbReference>
<dbReference type="Gene3D" id="1.25.40.10">
    <property type="entry name" value="Tetratricopeptide repeat domain"/>
    <property type="match status" value="2"/>
</dbReference>
<dbReference type="GO" id="GO:0009190">
    <property type="term" value="P:cyclic nucleotide biosynthetic process"/>
    <property type="evidence" value="ECO:0007669"/>
    <property type="project" value="InterPro"/>
</dbReference>
<dbReference type="Proteomes" id="UP000029736">
    <property type="component" value="Unassembled WGS sequence"/>
</dbReference>
<dbReference type="InterPro" id="IPR041664">
    <property type="entry name" value="AAA_16"/>
</dbReference>
<dbReference type="Pfam" id="PF13191">
    <property type="entry name" value="AAA_16"/>
    <property type="match status" value="1"/>
</dbReference>
<keyword evidence="3" id="KW-0802">TPR repeat</keyword>
<dbReference type="GO" id="GO:0035556">
    <property type="term" value="P:intracellular signal transduction"/>
    <property type="evidence" value="ECO:0007669"/>
    <property type="project" value="InterPro"/>
</dbReference>
<feature type="repeat" description="TPR" evidence="3">
    <location>
        <begin position="1139"/>
        <end position="1172"/>
    </location>
</feature>
<dbReference type="PROSITE" id="PS50125">
    <property type="entry name" value="GUANYLATE_CYCLASE_2"/>
    <property type="match status" value="2"/>
</dbReference>